<evidence type="ECO:0000256" key="3">
    <source>
        <dbReference type="ARBA" id="ARBA00023129"/>
    </source>
</evidence>
<dbReference type="InterPro" id="IPR006044">
    <property type="entry name" value="11S_seedstore_pln"/>
</dbReference>
<evidence type="ECO:0000256" key="4">
    <source>
        <dbReference type="ARBA" id="ARBA00023157"/>
    </source>
</evidence>
<dbReference type="SMART" id="SM00835">
    <property type="entry name" value="Cupin_1"/>
    <property type="match status" value="2"/>
</dbReference>
<dbReference type="GeneID" id="125418379"/>
<feature type="chain" id="PRO_5046725291" evidence="5">
    <location>
        <begin position="28"/>
        <end position="388"/>
    </location>
</feature>
<comment type="similarity">
    <text evidence="1">Belongs to the 11S seed storage protein (globulins) family.</text>
</comment>
<dbReference type="RefSeq" id="XP_048317768.1">
    <property type="nucleotide sequence ID" value="XM_048461811.1"/>
</dbReference>
<evidence type="ECO:0000256" key="2">
    <source>
        <dbReference type="ARBA" id="ARBA00022761"/>
    </source>
</evidence>
<keyword evidence="7" id="KW-1185">Reference proteome</keyword>
<keyword evidence="4" id="KW-1015">Disulfide bond</keyword>
<keyword evidence="5" id="KW-0732">Signal</keyword>
<dbReference type="InterPro" id="IPR014710">
    <property type="entry name" value="RmlC-like_jellyroll"/>
</dbReference>
<evidence type="ECO:0000256" key="5">
    <source>
        <dbReference type="SAM" id="SignalP"/>
    </source>
</evidence>
<dbReference type="CDD" id="cd02243">
    <property type="entry name" value="cupin_11S_legumin_C"/>
    <property type="match status" value="1"/>
</dbReference>
<accession>A0ABM3I011</accession>
<dbReference type="CDD" id="cd02242">
    <property type="entry name" value="cupin_11S_legumin_N"/>
    <property type="match status" value="1"/>
</dbReference>
<dbReference type="InterPro" id="IPR006045">
    <property type="entry name" value="Cupin_1"/>
</dbReference>
<evidence type="ECO:0000259" key="6">
    <source>
        <dbReference type="SMART" id="SM00835"/>
    </source>
</evidence>
<protein>
    <submittedName>
        <fullName evidence="8">Cocosin 1</fullName>
    </submittedName>
</protein>
<reference evidence="8" key="1">
    <citation type="submission" date="2025-08" db="UniProtKB">
        <authorList>
            <consortium name="RefSeq"/>
        </authorList>
    </citation>
    <scope>IDENTIFICATION</scope>
    <source>
        <tissue evidence="8">Seedling</tissue>
    </source>
</reference>
<evidence type="ECO:0000256" key="1">
    <source>
        <dbReference type="ARBA" id="ARBA00007178"/>
    </source>
</evidence>
<name>A0ABM3I011_ZIZJJ</name>
<gene>
    <name evidence="8" type="primary">LOC125418379</name>
</gene>
<dbReference type="SUPFAM" id="SSF51182">
    <property type="entry name" value="RmlC-like cupins"/>
    <property type="match status" value="1"/>
</dbReference>
<dbReference type="Proteomes" id="UP001652623">
    <property type="component" value="Chromosome 9"/>
</dbReference>
<dbReference type="InterPro" id="IPR011051">
    <property type="entry name" value="RmlC_Cupin_sf"/>
</dbReference>
<dbReference type="Pfam" id="PF00190">
    <property type="entry name" value="Cupin_1"/>
    <property type="match status" value="2"/>
</dbReference>
<feature type="domain" description="Cupin type-1" evidence="6">
    <location>
        <begin position="222"/>
        <end position="371"/>
    </location>
</feature>
<dbReference type="PANTHER" id="PTHR31189">
    <property type="entry name" value="OS03G0336100 PROTEIN-RELATED"/>
    <property type="match status" value="1"/>
</dbReference>
<keyword evidence="3" id="KW-0708">Seed storage protein</keyword>
<dbReference type="Gene3D" id="2.60.120.10">
    <property type="entry name" value="Jelly Rolls"/>
    <property type="match status" value="2"/>
</dbReference>
<evidence type="ECO:0000313" key="7">
    <source>
        <dbReference type="Proteomes" id="UP001652623"/>
    </source>
</evidence>
<proteinExistence type="inferred from homology"/>
<feature type="domain" description="Cupin type-1" evidence="6">
    <location>
        <begin position="30"/>
        <end position="189"/>
    </location>
</feature>
<sequence>MSPTSTFSSSFIFFFHILLFSLFEAEAMEMDLNPRTANQTLFEGEGGGYYAWSSKEFPFLAQAKLGAGKLVLKPNGFALPHYVDSSKVGYVLQGSDGVVGMVFPNKKSSKEVALKLKKGDIIPVPLGALSWWYNNGDSELVIVFLGQTTKAYVPGEFTYFILTGGLGILGAFSTEYTSKAFNMNKNEAKELVKSQSGVIIIKLEAGKTMPQPQLHKTKELVFNIDSSLADGNVKRGGIITTVNKSKFSFIGEVGLTATHMKLQPHSMNSPIYSTDSSIRVIYVVKGSARVQIVGIQGKRVLDTEIKAGHLVVVPAFFVEAKIAGGEGMECFSIISSAEPILEDIVSDESVLAALSPEVLQASLNISAVSGKHLISEISKNSIILPSTN</sequence>
<feature type="signal peptide" evidence="5">
    <location>
        <begin position="1"/>
        <end position="27"/>
    </location>
</feature>
<dbReference type="InterPro" id="IPR050253">
    <property type="entry name" value="Seed_Storage-Functional"/>
</dbReference>
<dbReference type="PANTHER" id="PTHR31189:SF45">
    <property type="entry name" value="OS09G0552500 PROTEIN"/>
    <property type="match status" value="1"/>
</dbReference>
<organism evidence="7 8">
    <name type="scientific">Ziziphus jujuba</name>
    <name type="common">Chinese jujube</name>
    <name type="synonym">Ziziphus sativa</name>
    <dbReference type="NCBI Taxonomy" id="326968"/>
    <lineage>
        <taxon>Eukaryota</taxon>
        <taxon>Viridiplantae</taxon>
        <taxon>Streptophyta</taxon>
        <taxon>Embryophyta</taxon>
        <taxon>Tracheophyta</taxon>
        <taxon>Spermatophyta</taxon>
        <taxon>Magnoliopsida</taxon>
        <taxon>eudicotyledons</taxon>
        <taxon>Gunneridae</taxon>
        <taxon>Pentapetalae</taxon>
        <taxon>rosids</taxon>
        <taxon>fabids</taxon>
        <taxon>Rosales</taxon>
        <taxon>Rhamnaceae</taxon>
        <taxon>Paliureae</taxon>
        <taxon>Ziziphus</taxon>
    </lineage>
</organism>
<evidence type="ECO:0000313" key="8">
    <source>
        <dbReference type="RefSeq" id="XP_048317768.1"/>
    </source>
</evidence>
<dbReference type="PRINTS" id="PR00439">
    <property type="entry name" value="11SGLOBULIN"/>
</dbReference>
<keyword evidence="2" id="KW-0758">Storage protein</keyword>